<dbReference type="PROSITE" id="PS00198">
    <property type="entry name" value="4FE4S_FER_1"/>
    <property type="match status" value="1"/>
</dbReference>
<keyword evidence="4" id="KW-0677">Repeat</keyword>
<comment type="caution">
    <text evidence="9">The sequence shown here is derived from an EMBL/GenBank/DDBJ whole genome shotgun (WGS) entry which is preliminary data.</text>
</comment>
<dbReference type="InterPro" id="IPR018449">
    <property type="entry name" value="NIL_domain"/>
</dbReference>
<dbReference type="InterPro" id="IPR017896">
    <property type="entry name" value="4Fe4S_Fe-S-bd"/>
</dbReference>
<keyword evidence="2" id="KW-0004">4Fe-4S</keyword>
<dbReference type="Gene3D" id="3.30.70.260">
    <property type="match status" value="1"/>
</dbReference>
<keyword evidence="6" id="KW-0408">Iron</keyword>
<dbReference type="SUPFAM" id="SSF54862">
    <property type="entry name" value="4Fe-4S ferredoxins"/>
    <property type="match status" value="1"/>
</dbReference>
<keyword evidence="1" id="KW-0813">Transport</keyword>
<evidence type="ECO:0000256" key="7">
    <source>
        <dbReference type="ARBA" id="ARBA00023014"/>
    </source>
</evidence>
<evidence type="ECO:0000256" key="6">
    <source>
        <dbReference type="ARBA" id="ARBA00023004"/>
    </source>
</evidence>
<accession>A0A0M0BRB6</accession>
<dbReference type="InterPro" id="IPR045865">
    <property type="entry name" value="ACT-like_dom_sf"/>
</dbReference>
<gene>
    <name evidence="9" type="ORF">AC482_02360</name>
</gene>
<organism evidence="9 10">
    <name type="scientific">miscellaneous Crenarchaeota group-15 archaeon DG-45</name>
    <dbReference type="NCBI Taxonomy" id="1685127"/>
    <lineage>
        <taxon>Archaea</taxon>
        <taxon>Candidatus Bathyarchaeota</taxon>
        <taxon>MCG-15</taxon>
    </lineage>
</organism>
<dbReference type="Gene3D" id="3.30.70.20">
    <property type="match status" value="1"/>
</dbReference>
<dbReference type="GO" id="GO:0016491">
    <property type="term" value="F:oxidoreductase activity"/>
    <property type="evidence" value="ECO:0007669"/>
    <property type="project" value="UniProtKB-ARBA"/>
</dbReference>
<evidence type="ECO:0000259" key="8">
    <source>
        <dbReference type="PROSITE" id="PS51379"/>
    </source>
</evidence>
<feature type="domain" description="4Fe-4S ferredoxin-type" evidence="8">
    <location>
        <begin position="100"/>
        <end position="130"/>
    </location>
</feature>
<dbReference type="Proteomes" id="UP000037210">
    <property type="component" value="Unassembled WGS sequence"/>
</dbReference>
<name>A0A0M0BRB6_9ARCH</name>
<dbReference type="PANTHER" id="PTHR43687">
    <property type="entry name" value="ADENYLYLSULFATE REDUCTASE, BETA SUBUNIT"/>
    <property type="match status" value="1"/>
</dbReference>
<keyword evidence="7" id="KW-0411">Iron-sulfur</keyword>
<dbReference type="PROSITE" id="PS51379">
    <property type="entry name" value="4FE4S_FER_2"/>
    <property type="match status" value="2"/>
</dbReference>
<dbReference type="EMBL" id="LFWZ01000017">
    <property type="protein sequence ID" value="KON30954.1"/>
    <property type="molecule type" value="Genomic_DNA"/>
</dbReference>
<protein>
    <recommendedName>
        <fullName evidence="8">4Fe-4S ferredoxin-type domain-containing protein</fullName>
    </recommendedName>
</protein>
<dbReference type="Pfam" id="PF12838">
    <property type="entry name" value="Fer4_7"/>
    <property type="match status" value="1"/>
</dbReference>
<dbReference type="PANTHER" id="PTHR43687:SF6">
    <property type="entry name" value="L-ASPARTATE SEMIALDEHYDE SULFURTRANSFERASE IRON-SULFUR SUBUNIT"/>
    <property type="match status" value="1"/>
</dbReference>
<evidence type="ECO:0000313" key="9">
    <source>
        <dbReference type="EMBL" id="KON30954.1"/>
    </source>
</evidence>
<evidence type="ECO:0000313" key="10">
    <source>
        <dbReference type="Proteomes" id="UP000037210"/>
    </source>
</evidence>
<evidence type="ECO:0000256" key="1">
    <source>
        <dbReference type="ARBA" id="ARBA00022448"/>
    </source>
</evidence>
<dbReference type="Pfam" id="PF09383">
    <property type="entry name" value="NIL"/>
    <property type="match status" value="1"/>
</dbReference>
<reference evidence="9 10" key="1">
    <citation type="submission" date="2015-06" db="EMBL/GenBank/DDBJ databases">
        <title>New insights into the roles of widespread benthic archaea in carbon and nitrogen cycling.</title>
        <authorList>
            <person name="Lazar C.S."/>
            <person name="Baker B.J."/>
            <person name="Seitz K.W."/>
            <person name="Hyde A.S."/>
            <person name="Dick G.J."/>
            <person name="Hinrichs K.-U."/>
            <person name="Teske A.P."/>
        </authorList>
    </citation>
    <scope>NUCLEOTIDE SEQUENCE [LARGE SCALE GENOMIC DNA]</scope>
    <source>
        <strain evidence="9">DG-45</strain>
    </source>
</reference>
<dbReference type="GO" id="GO:0046872">
    <property type="term" value="F:metal ion binding"/>
    <property type="evidence" value="ECO:0007669"/>
    <property type="project" value="UniProtKB-KW"/>
</dbReference>
<dbReference type="AlphaFoldDB" id="A0A0M0BRB6"/>
<keyword evidence="3" id="KW-0479">Metal-binding</keyword>
<evidence type="ECO:0000256" key="2">
    <source>
        <dbReference type="ARBA" id="ARBA00022485"/>
    </source>
</evidence>
<sequence length="130" mass="14158">MVRVLLRFSREIVDEPITSQVILEEGIPINILSAHINPQGGEILAEVSSDRAEDAIRAFRGRGVTVDVRELIEKDDERCTDCGACVSLCPVDAIAFRDDSSVDIDEERCLGVTCGLCVDACPTRAIRLIG</sequence>
<evidence type="ECO:0000256" key="3">
    <source>
        <dbReference type="ARBA" id="ARBA00022723"/>
    </source>
</evidence>
<dbReference type="SUPFAM" id="SSF55021">
    <property type="entry name" value="ACT-like"/>
    <property type="match status" value="1"/>
</dbReference>
<keyword evidence="5" id="KW-0249">Electron transport</keyword>
<evidence type="ECO:0000256" key="4">
    <source>
        <dbReference type="ARBA" id="ARBA00022737"/>
    </source>
</evidence>
<dbReference type="InterPro" id="IPR050572">
    <property type="entry name" value="Fe-S_Ferredoxin"/>
</dbReference>
<dbReference type="InterPro" id="IPR017900">
    <property type="entry name" value="4Fe4S_Fe_S_CS"/>
</dbReference>
<evidence type="ECO:0000256" key="5">
    <source>
        <dbReference type="ARBA" id="ARBA00022982"/>
    </source>
</evidence>
<feature type="domain" description="4Fe-4S ferredoxin-type" evidence="8">
    <location>
        <begin position="70"/>
        <end position="99"/>
    </location>
</feature>
<dbReference type="GO" id="GO:0051539">
    <property type="term" value="F:4 iron, 4 sulfur cluster binding"/>
    <property type="evidence" value="ECO:0007669"/>
    <property type="project" value="UniProtKB-KW"/>
</dbReference>
<proteinExistence type="predicted"/>
<dbReference type="SMART" id="SM00930">
    <property type="entry name" value="NIL"/>
    <property type="match status" value="1"/>
</dbReference>